<name>B9RUS6_RICCO</name>
<evidence type="ECO:0000313" key="3">
    <source>
        <dbReference type="EMBL" id="EEF44869.1"/>
    </source>
</evidence>
<reference evidence="4" key="1">
    <citation type="journal article" date="2010" name="Nat. Biotechnol.">
        <title>Draft genome sequence of the oilseed species Ricinus communis.</title>
        <authorList>
            <person name="Chan A.P."/>
            <person name="Crabtree J."/>
            <person name="Zhao Q."/>
            <person name="Lorenzi H."/>
            <person name="Orvis J."/>
            <person name="Puiu D."/>
            <person name="Melake-Berhan A."/>
            <person name="Jones K.M."/>
            <person name="Redman J."/>
            <person name="Chen G."/>
            <person name="Cahoon E.B."/>
            <person name="Gedil M."/>
            <person name="Stanke M."/>
            <person name="Haas B.J."/>
            <person name="Wortman J.R."/>
            <person name="Fraser-Liggett C.M."/>
            <person name="Ravel J."/>
            <person name="Rabinowicz P.D."/>
        </authorList>
    </citation>
    <scope>NUCLEOTIDE SEQUENCE [LARGE SCALE GENOMIC DNA]</scope>
    <source>
        <strain evidence="4">cv. Hale</strain>
    </source>
</reference>
<dbReference type="InParanoid" id="B9RUS6"/>
<dbReference type="STRING" id="3988.B9RUS6"/>
<dbReference type="eggNOG" id="ENOG502QQSM">
    <property type="taxonomic scope" value="Eukaryota"/>
</dbReference>
<keyword evidence="4" id="KW-1185">Reference proteome</keyword>
<protein>
    <submittedName>
        <fullName evidence="3">Alpha-L-fucosidase 2, putative</fullName>
    </submittedName>
</protein>
<dbReference type="GO" id="GO:0016788">
    <property type="term" value="F:hydrolase activity, acting on ester bonds"/>
    <property type="evidence" value="ECO:0007669"/>
    <property type="project" value="InterPro"/>
</dbReference>
<proteinExistence type="inferred from homology"/>
<dbReference type="Pfam" id="PF00657">
    <property type="entry name" value="Lipase_GDSL"/>
    <property type="match status" value="1"/>
</dbReference>
<comment type="similarity">
    <text evidence="1">Belongs to the 'GDSL' lipolytic enzyme family.</text>
</comment>
<dbReference type="InterPro" id="IPR036514">
    <property type="entry name" value="SGNH_hydro_sf"/>
</dbReference>
<evidence type="ECO:0000256" key="2">
    <source>
        <dbReference type="ARBA" id="ARBA00023180"/>
    </source>
</evidence>
<organism evidence="3 4">
    <name type="scientific">Ricinus communis</name>
    <name type="common">Castor bean</name>
    <dbReference type="NCBI Taxonomy" id="3988"/>
    <lineage>
        <taxon>Eukaryota</taxon>
        <taxon>Viridiplantae</taxon>
        <taxon>Streptophyta</taxon>
        <taxon>Embryophyta</taxon>
        <taxon>Tracheophyta</taxon>
        <taxon>Spermatophyta</taxon>
        <taxon>Magnoliopsida</taxon>
        <taxon>eudicotyledons</taxon>
        <taxon>Gunneridae</taxon>
        <taxon>Pentapetalae</taxon>
        <taxon>rosids</taxon>
        <taxon>fabids</taxon>
        <taxon>Malpighiales</taxon>
        <taxon>Euphorbiaceae</taxon>
        <taxon>Acalyphoideae</taxon>
        <taxon>Acalypheae</taxon>
        <taxon>Ricinus</taxon>
    </lineage>
</organism>
<dbReference type="InterPro" id="IPR001087">
    <property type="entry name" value="GDSL"/>
</dbReference>
<dbReference type="EMBL" id="EQ973817">
    <property type="protein sequence ID" value="EEF44869.1"/>
    <property type="molecule type" value="Genomic_DNA"/>
</dbReference>
<dbReference type="Gene3D" id="3.40.50.1110">
    <property type="entry name" value="SGNH hydrolase"/>
    <property type="match status" value="1"/>
</dbReference>
<keyword evidence="2" id="KW-0325">Glycoprotein</keyword>
<dbReference type="PANTHER" id="PTHR22835:SF555">
    <property type="entry name" value="GDSL-LIKE LIPASE_ACYLHYDROLASE"/>
    <property type="match status" value="1"/>
</dbReference>
<accession>B9RUS6</accession>
<gene>
    <name evidence="3" type="ORF">RCOM_0850530</name>
</gene>
<evidence type="ECO:0000313" key="4">
    <source>
        <dbReference type="Proteomes" id="UP000008311"/>
    </source>
</evidence>
<dbReference type="PANTHER" id="PTHR22835">
    <property type="entry name" value="ZINC FINGER FYVE DOMAIN CONTAINING PROTEIN"/>
    <property type="match status" value="1"/>
</dbReference>
<dbReference type="AlphaFoldDB" id="B9RUS6"/>
<dbReference type="Proteomes" id="UP000008311">
    <property type="component" value="Unassembled WGS sequence"/>
</dbReference>
<sequence length="268" mass="30023">MASGGIFRRTLGLLVMEQTLYMGRTLQVQYHLLGLVTGVLSFLPFKSLNSCNSKLITRGIVVASQVLKIFRSHCTHSISDNDLVFGFLNTTEDQVKLTFPDILYQFSQAVQRRANWLRSRCGCDPVVAALFPPKNATHDKNHCAVAQNEVVQEFNMQLKDTVVQLRKQLPQAAITYVDVYKKSRFEDSWNFCCGILEPNLVLFCGTRSDDNNNTSVATACADPSEPISWDGIHFSEAANQWVLKRMFDGSVSHTPVPLNQACAWTKKA</sequence>
<evidence type="ECO:0000256" key="1">
    <source>
        <dbReference type="ARBA" id="ARBA00008668"/>
    </source>
</evidence>